<feature type="domain" description="DUF6895" evidence="2">
    <location>
        <begin position="27"/>
        <end position="350"/>
    </location>
</feature>
<name>A0ABW0WV49_9ACTN</name>
<proteinExistence type="predicted"/>
<comment type="caution">
    <text evidence="3">The sequence shown here is derived from an EMBL/GenBank/DDBJ whole genome shotgun (WGS) entry which is preliminary data.</text>
</comment>
<feature type="region of interest" description="Disordered" evidence="1">
    <location>
        <begin position="208"/>
        <end position="228"/>
    </location>
</feature>
<evidence type="ECO:0000259" key="2">
    <source>
        <dbReference type="Pfam" id="PF21836"/>
    </source>
</evidence>
<dbReference type="Pfam" id="PF21836">
    <property type="entry name" value="DUF6895"/>
    <property type="match status" value="1"/>
</dbReference>
<accession>A0ABW0WV49</accession>
<keyword evidence="4" id="KW-1185">Reference proteome</keyword>
<sequence>MTTAPGLRTAPDDGGPGLAHELERLSAGTLDWLVHHLDDFDPFAPRRPGTGPGPGPGPRTGRAAVDAPPGGAHRPAKAALELALLTHCWTRLDPGDDPRRAGATARVRSVWQHPGFPRLLTAEPRGATQYRLAWAALAPRGTDDAPYRAELARIPAADLSPAGRSAYQRLELRYYADKAGVAHTVEPYRELAERNVLVELPGTALARAARRDHRRDTTADRPDEPPVTVPEAYALTHSAFYLSDFARTAPELPDGAAADAAALVGRLLDHCVRHDWWDLAAELVMTQVCLGLDAARTPEGAAAVACLARAQRPDGSIPGRSAATRASAADPAAEYFAKAYHTTLVTALMTLLLGTARAS</sequence>
<evidence type="ECO:0000313" key="3">
    <source>
        <dbReference type="EMBL" id="MFC5661413.1"/>
    </source>
</evidence>
<reference evidence="4" key="1">
    <citation type="journal article" date="2019" name="Int. J. Syst. Evol. Microbiol.">
        <title>The Global Catalogue of Microorganisms (GCM) 10K type strain sequencing project: providing services to taxonomists for standard genome sequencing and annotation.</title>
        <authorList>
            <consortium name="The Broad Institute Genomics Platform"/>
            <consortium name="The Broad Institute Genome Sequencing Center for Infectious Disease"/>
            <person name="Wu L."/>
            <person name="Ma J."/>
        </authorList>
    </citation>
    <scope>NUCLEOTIDE SEQUENCE [LARGE SCALE GENOMIC DNA]</scope>
    <source>
        <strain evidence="4">CGMCC 4.1437</strain>
    </source>
</reference>
<evidence type="ECO:0000256" key="1">
    <source>
        <dbReference type="SAM" id="MobiDB-lite"/>
    </source>
</evidence>
<dbReference type="EMBL" id="JBHSOF010000001">
    <property type="protein sequence ID" value="MFC5661413.1"/>
    <property type="molecule type" value="Genomic_DNA"/>
</dbReference>
<feature type="region of interest" description="Disordered" evidence="1">
    <location>
        <begin position="43"/>
        <end position="74"/>
    </location>
</feature>
<evidence type="ECO:0000313" key="4">
    <source>
        <dbReference type="Proteomes" id="UP001595975"/>
    </source>
</evidence>
<dbReference type="Proteomes" id="UP001595975">
    <property type="component" value="Unassembled WGS sequence"/>
</dbReference>
<dbReference type="InterPro" id="IPR054190">
    <property type="entry name" value="DUF6895"/>
</dbReference>
<dbReference type="RefSeq" id="WP_380222969.1">
    <property type="nucleotide sequence ID" value="NZ_JBHSOF010000001.1"/>
</dbReference>
<gene>
    <name evidence="3" type="ORF">ACFP3U_00295</name>
</gene>
<organism evidence="3 4">
    <name type="scientific">Kitasatospora misakiensis</name>
    <dbReference type="NCBI Taxonomy" id="67330"/>
    <lineage>
        <taxon>Bacteria</taxon>
        <taxon>Bacillati</taxon>
        <taxon>Actinomycetota</taxon>
        <taxon>Actinomycetes</taxon>
        <taxon>Kitasatosporales</taxon>
        <taxon>Streptomycetaceae</taxon>
        <taxon>Kitasatospora</taxon>
    </lineage>
</organism>
<feature type="compositionally biased region" description="Basic and acidic residues" evidence="1">
    <location>
        <begin position="214"/>
        <end position="224"/>
    </location>
</feature>
<protein>
    <submittedName>
        <fullName evidence="3">DUF6895 family protein</fullName>
    </submittedName>
</protein>
<feature type="region of interest" description="Disordered" evidence="1">
    <location>
        <begin position="1"/>
        <end position="20"/>
    </location>
</feature>